<evidence type="ECO:0000256" key="2">
    <source>
        <dbReference type="ARBA" id="ARBA00022723"/>
    </source>
</evidence>
<dbReference type="PROSITE" id="PS51007">
    <property type="entry name" value="CYTC"/>
    <property type="match status" value="1"/>
</dbReference>
<evidence type="ECO:0000313" key="5">
    <source>
        <dbReference type="EMBL" id="VAX00645.1"/>
    </source>
</evidence>
<feature type="domain" description="Cytochrome c" evidence="4">
    <location>
        <begin position="31"/>
        <end position="111"/>
    </location>
</feature>
<keyword evidence="3" id="KW-0408">Iron</keyword>
<dbReference type="InterPro" id="IPR009056">
    <property type="entry name" value="Cyt_c-like_dom"/>
</dbReference>
<dbReference type="AlphaFoldDB" id="A0A3B1B313"/>
<sequence length="115" mass="12552">MQAVFFVTTLSLTLLLTLSPTSLHAQEKEISSSRQGELIHLLKQDCGSCHGLTLEGGLGPPLLPTDLSGKPPEWLRDVILDGIPNTAMPPWRPILSENEVAWLVKSMLQGLRNGQ</sequence>
<gene>
    <name evidence="5" type="ORF">MNBD_GAMMA20-352</name>
</gene>
<dbReference type="GO" id="GO:0009055">
    <property type="term" value="F:electron transfer activity"/>
    <property type="evidence" value="ECO:0007669"/>
    <property type="project" value="InterPro"/>
</dbReference>
<keyword evidence="1" id="KW-0349">Heme</keyword>
<protein>
    <submittedName>
        <fullName evidence="5">Cytochrome c55X NirC</fullName>
    </submittedName>
</protein>
<dbReference type="GO" id="GO:0046872">
    <property type="term" value="F:metal ion binding"/>
    <property type="evidence" value="ECO:0007669"/>
    <property type="project" value="UniProtKB-KW"/>
</dbReference>
<dbReference type="GO" id="GO:0020037">
    <property type="term" value="F:heme binding"/>
    <property type="evidence" value="ECO:0007669"/>
    <property type="project" value="InterPro"/>
</dbReference>
<proteinExistence type="predicted"/>
<accession>A0A3B1B313</accession>
<dbReference type="Pfam" id="PF13442">
    <property type="entry name" value="Cytochrome_CBB3"/>
    <property type="match status" value="1"/>
</dbReference>
<dbReference type="Gene3D" id="1.10.760.10">
    <property type="entry name" value="Cytochrome c-like domain"/>
    <property type="match status" value="1"/>
</dbReference>
<evidence type="ECO:0000256" key="3">
    <source>
        <dbReference type="ARBA" id="ARBA00023004"/>
    </source>
</evidence>
<dbReference type="InterPro" id="IPR036909">
    <property type="entry name" value="Cyt_c-like_dom_sf"/>
</dbReference>
<name>A0A3B1B313_9ZZZZ</name>
<evidence type="ECO:0000256" key="1">
    <source>
        <dbReference type="ARBA" id="ARBA00022617"/>
    </source>
</evidence>
<keyword evidence="2" id="KW-0479">Metal-binding</keyword>
<reference evidence="5" key="1">
    <citation type="submission" date="2018-06" db="EMBL/GenBank/DDBJ databases">
        <authorList>
            <person name="Zhirakovskaya E."/>
        </authorList>
    </citation>
    <scope>NUCLEOTIDE SEQUENCE</scope>
</reference>
<organism evidence="5">
    <name type="scientific">hydrothermal vent metagenome</name>
    <dbReference type="NCBI Taxonomy" id="652676"/>
    <lineage>
        <taxon>unclassified sequences</taxon>
        <taxon>metagenomes</taxon>
        <taxon>ecological metagenomes</taxon>
    </lineage>
</organism>
<dbReference type="EMBL" id="UOFU01000209">
    <property type="protein sequence ID" value="VAX00645.1"/>
    <property type="molecule type" value="Genomic_DNA"/>
</dbReference>
<evidence type="ECO:0000259" key="4">
    <source>
        <dbReference type="PROSITE" id="PS51007"/>
    </source>
</evidence>
<dbReference type="SUPFAM" id="SSF46626">
    <property type="entry name" value="Cytochrome c"/>
    <property type="match status" value="1"/>
</dbReference>